<dbReference type="InterPro" id="IPR003593">
    <property type="entry name" value="AAA+_ATPase"/>
</dbReference>
<proteinExistence type="predicted"/>
<dbReference type="SUPFAM" id="SSF50331">
    <property type="entry name" value="MOP-like"/>
    <property type="match status" value="1"/>
</dbReference>
<evidence type="ECO:0000259" key="7">
    <source>
        <dbReference type="PROSITE" id="PS51866"/>
    </source>
</evidence>
<evidence type="ECO:0000256" key="5">
    <source>
        <dbReference type="PROSITE-ProRule" id="PRU01213"/>
    </source>
</evidence>
<dbReference type="Gene3D" id="3.40.50.300">
    <property type="entry name" value="P-loop containing nucleotide triphosphate hydrolases"/>
    <property type="match status" value="1"/>
</dbReference>
<organism evidence="8 9">
    <name type="scientific">Aquipuribacter nitratireducens</name>
    <dbReference type="NCBI Taxonomy" id="650104"/>
    <lineage>
        <taxon>Bacteria</taxon>
        <taxon>Bacillati</taxon>
        <taxon>Actinomycetota</taxon>
        <taxon>Actinomycetes</taxon>
        <taxon>Micrococcales</taxon>
        <taxon>Intrasporangiaceae</taxon>
        <taxon>Aquipuribacter</taxon>
    </lineage>
</organism>
<dbReference type="PANTHER" id="PTHR42781">
    <property type="entry name" value="SPERMIDINE/PUTRESCINE IMPORT ATP-BINDING PROTEIN POTA"/>
    <property type="match status" value="1"/>
</dbReference>
<dbReference type="GO" id="GO:0005524">
    <property type="term" value="F:ATP binding"/>
    <property type="evidence" value="ECO:0007669"/>
    <property type="project" value="UniProtKB-KW"/>
</dbReference>
<dbReference type="RefSeq" id="WP_340270962.1">
    <property type="nucleotide sequence ID" value="NZ_JBBEOG010000008.1"/>
</dbReference>
<keyword evidence="2 5" id="KW-0500">Molybdenum</keyword>
<comment type="caution">
    <text evidence="8">The sequence shown here is derived from an EMBL/GenBank/DDBJ whole genome shotgun (WGS) entry which is preliminary data.</text>
</comment>
<dbReference type="PROSITE" id="PS50893">
    <property type="entry name" value="ABC_TRANSPORTER_2"/>
    <property type="match status" value="1"/>
</dbReference>
<dbReference type="Gene3D" id="2.40.50.100">
    <property type="match status" value="1"/>
</dbReference>
<evidence type="ECO:0000256" key="4">
    <source>
        <dbReference type="ARBA" id="ARBA00022840"/>
    </source>
</evidence>
<accession>A0ABW0GNN9</accession>
<keyword evidence="3" id="KW-0547">Nucleotide-binding</keyword>
<dbReference type="SMART" id="SM00382">
    <property type="entry name" value="AAA"/>
    <property type="match status" value="1"/>
</dbReference>
<dbReference type="PROSITE" id="PS00211">
    <property type="entry name" value="ABC_TRANSPORTER_1"/>
    <property type="match status" value="1"/>
</dbReference>
<keyword evidence="4 8" id="KW-0067">ATP-binding</keyword>
<evidence type="ECO:0000313" key="8">
    <source>
        <dbReference type="EMBL" id="MFC5381052.1"/>
    </source>
</evidence>
<dbReference type="InterPro" id="IPR005116">
    <property type="entry name" value="Transp-assoc_OB_typ1"/>
</dbReference>
<evidence type="ECO:0000259" key="6">
    <source>
        <dbReference type="PROSITE" id="PS50893"/>
    </source>
</evidence>
<dbReference type="PANTHER" id="PTHR42781:SF4">
    <property type="entry name" value="SPERMIDINE_PUTRESCINE IMPORT ATP-BINDING PROTEIN POTA"/>
    <property type="match status" value="1"/>
</dbReference>
<dbReference type="InterPro" id="IPR003439">
    <property type="entry name" value="ABC_transporter-like_ATP-bd"/>
</dbReference>
<dbReference type="PROSITE" id="PS51866">
    <property type="entry name" value="MOP"/>
    <property type="match status" value="1"/>
</dbReference>
<dbReference type="InterPro" id="IPR050093">
    <property type="entry name" value="ABC_SmlMolc_Importer"/>
</dbReference>
<dbReference type="SUPFAM" id="SSF52540">
    <property type="entry name" value="P-loop containing nucleoside triphosphate hydrolases"/>
    <property type="match status" value="1"/>
</dbReference>
<dbReference type="InterPro" id="IPR004606">
    <property type="entry name" value="Mop_domain"/>
</dbReference>
<dbReference type="EMBL" id="JBHSLD010000007">
    <property type="protein sequence ID" value="MFC5381052.1"/>
    <property type="molecule type" value="Genomic_DNA"/>
</dbReference>
<dbReference type="InterPro" id="IPR017871">
    <property type="entry name" value="ABC_transporter-like_CS"/>
</dbReference>
<evidence type="ECO:0000256" key="1">
    <source>
        <dbReference type="ARBA" id="ARBA00022448"/>
    </source>
</evidence>
<dbReference type="Proteomes" id="UP001596122">
    <property type="component" value="Unassembled WGS sequence"/>
</dbReference>
<dbReference type="Pfam" id="PF03459">
    <property type="entry name" value="TOBE"/>
    <property type="match status" value="1"/>
</dbReference>
<feature type="domain" description="ABC transporter" evidence="6">
    <location>
        <begin position="1"/>
        <end position="238"/>
    </location>
</feature>
<reference evidence="9" key="1">
    <citation type="journal article" date="2019" name="Int. J. Syst. Evol. Microbiol.">
        <title>The Global Catalogue of Microorganisms (GCM) 10K type strain sequencing project: providing services to taxonomists for standard genome sequencing and annotation.</title>
        <authorList>
            <consortium name="The Broad Institute Genomics Platform"/>
            <consortium name="The Broad Institute Genome Sequencing Center for Infectious Disease"/>
            <person name="Wu L."/>
            <person name="Ma J."/>
        </authorList>
    </citation>
    <scope>NUCLEOTIDE SEQUENCE [LARGE SCALE GENOMIC DNA]</scope>
    <source>
        <strain evidence="9">CCUG 43114</strain>
    </source>
</reference>
<name>A0ABW0GNN9_9MICO</name>
<feature type="domain" description="Mop" evidence="7">
    <location>
        <begin position="288"/>
        <end position="354"/>
    </location>
</feature>
<gene>
    <name evidence="8" type="ORF">ACFPJ6_09630</name>
</gene>
<evidence type="ECO:0000313" key="9">
    <source>
        <dbReference type="Proteomes" id="UP001596122"/>
    </source>
</evidence>
<dbReference type="InterPro" id="IPR027417">
    <property type="entry name" value="P-loop_NTPase"/>
</dbReference>
<keyword evidence="9" id="KW-1185">Reference proteome</keyword>
<dbReference type="Pfam" id="PF00005">
    <property type="entry name" value="ABC_tran"/>
    <property type="match status" value="1"/>
</dbReference>
<evidence type="ECO:0000256" key="2">
    <source>
        <dbReference type="ARBA" id="ARBA00022505"/>
    </source>
</evidence>
<keyword evidence="1" id="KW-0813">Transport</keyword>
<evidence type="ECO:0000256" key="3">
    <source>
        <dbReference type="ARBA" id="ARBA00022741"/>
    </source>
</evidence>
<protein>
    <submittedName>
        <fullName evidence="8">ABC transporter ATP-binding protein</fullName>
    </submittedName>
</protein>
<dbReference type="InterPro" id="IPR008995">
    <property type="entry name" value="Mo/tungstate-bd_C_term_dom"/>
</dbReference>
<sequence length="355" mass="36900">MTGALVVDVALPRGGLEVTARVDVAPGEVVVVVGPNGAGKSTLLHVVAGLVAPARGRVALAGRVLDDPAAGVRLPVPARRVGLVPQDLQLFPHLDVRDNVAFGLRAAGARAAPARAVAERWCTRLGLTDEVRHRPGRLSGGQRQRVALARALAPEPDALLLDEPLAALDAGTRVHVRAELRHHLADVAVPTLLVTHDPVDAMVLADRVVVVEAGRVVQSGTPREVARAPRTDYVARLVGLNRWEGVAAGGVARLAGGRQVHVVGGHAGPVLLTFPPHAVTLWAEAPHGASTRNVWPARVAGLEPHADTVRVRVVAEDGTEALADVTALAVADLDLRPGAPVWAGVKATEVTVHPG</sequence>